<dbReference type="EMBL" id="PXYK01000006">
    <property type="protein sequence ID" value="PSJ62547.1"/>
    <property type="molecule type" value="Genomic_DNA"/>
</dbReference>
<proteinExistence type="predicted"/>
<dbReference type="AlphaFoldDB" id="A0A2P7SJ94"/>
<evidence type="ECO:0000313" key="2">
    <source>
        <dbReference type="EMBL" id="PSJ62547.1"/>
    </source>
</evidence>
<dbReference type="RefSeq" id="WP_106771649.1">
    <property type="nucleotide sequence ID" value="NZ_PXYK01000006.1"/>
</dbReference>
<evidence type="ECO:0000256" key="1">
    <source>
        <dbReference type="SAM" id="Phobius"/>
    </source>
</evidence>
<organism evidence="2 3">
    <name type="scientific">Kumtagia ephedrae</name>
    <dbReference type="NCBI Taxonomy" id="2116701"/>
    <lineage>
        <taxon>Bacteria</taxon>
        <taxon>Pseudomonadati</taxon>
        <taxon>Pseudomonadota</taxon>
        <taxon>Alphaproteobacteria</taxon>
        <taxon>Hyphomicrobiales</taxon>
        <taxon>Phyllobacteriaceae</taxon>
        <taxon>Kumtagia</taxon>
    </lineage>
</organism>
<keyword evidence="1" id="KW-1133">Transmembrane helix</keyword>
<accession>A0A2P7SJ94</accession>
<feature type="transmembrane region" description="Helical" evidence="1">
    <location>
        <begin position="17"/>
        <end position="35"/>
    </location>
</feature>
<name>A0A2P7SJ94_9HYPH</name>
<feature type="transmembrane region" description="Helical" evidence="1">
    <location>
        <begin position="47"/>
        <end position="66"/>
    </location>
</feature>
<dbReference type="OrthoDB" id="8116221at2"/>
<protein>
    <submittedName>
        <fullName evidence="2">Uncharacterized protein</fullName>
    </submittedName>
</protein>
<keyword evidence="1" id="KW-0472">Membrane</keyword>
<sequence length="78" mass="8457">MPLSDATKEKIKLRASFVNGLAMGVVLIGVFTPITRAAYDPTVGVDTFVFMAISAAICFALGFVLHSHAMEHLDEMDR</sequence>
<dbReference type="Proteomes" id="UP000241229">
    <property type="component" value="Unassembled WGS sequence"/>
</dbReference>
<reference evidence="2 3" key="1">
    <citation type="submission" date="2018-03" db="EMBL/GenBank/DDBJ databases">
        <title>The draft genome of Mesorhizobium sp. 6GN-30.</title>
        <authorList>
            <person name="Liu L."/>
            <person name="Li L."/>
            <person name="Wang T."/>
            <person name="Zhang X."/>
            <person name="Liang L."/>
        </authorList>
    </citation>
    <scope>NUCLEOTIDE SEQUENCE [LARGE SCALE GENOMIC DNA]</scope>
    <source>
        <strain evidence="2 3">6GN30</strain>
    </source>
</reference>
<gene>
    <name evidence="2" type="ORF">C7I84_08030</name>
</gene>
<keyword evidence="1" id="KW-0812">Transmembrane</keyword>
<keyword evidence="3" id="KW-1185">Reference proteome</keyword>
<comment type="caution">
    <text evidence="2">The sequence shown here is derived from an EMBL/GenBank/DDBJ whole genome shotgun (WGS) entry which is preliminary data.</text>
</comment>
<evidence type="ECO:0000313" key="3">
    <source>
        <dbReference type="Proteomes" id="UP000241229"/>
    </source>
</evidence>